<dbReference type="InterPro" id="IPR015793">
    <property type="entry name" value="Pyrv_Knase_brl"/>
</dbReference>
<keyword evidence="5 14" id="KW-0808">Transferase</keyword>
<name>A0ABU9U9E6_9SPIR</name>
<evidence type="ECO:0000256" key="8">
    <source>
        <dbReference type="ARBA" id="ARBA00022777"/>
    </source>
</evidence>
<dbReference type="InterPro" id="IPR018209">
    <property type="entry name" value="Pyrv_Knase_AS"/>
</dbReference>
<dbReference type="InterPro" id="IPR001697">
    <property type="entry name" value="Pyr_Knase"/>
</dbReference>
<dbReference type="PRINTS" id="PR01050">
    <property type="entry name" value="PYRUVTKNASE"/>
</dbReference>
<dbReference type="SUPFAM" id="SSF51621">
    <property type="entry name" value="Phosphoenolpyruvate/pyruvate domain"/>
    <property type="match status" value="1"/>
</dbReference>
<dbReference type="Gene3D" id="3.20.20.60">
    <property type="entry name" value="Phosphoenolpyruvate-binding domains"/>
    <property type="match status" value="1"/>
</dbReference>
<comment type="similarity">
    <text evidence="3 14">Belongs to the pyruvate kinase family.</text>
</comment>
<dbReference type="GO" id="GO:0004743">
    <property type="term" value="F:pyruvate kinase activity"/>
    <property type="evidence" value="ECO:0007669"/>
    <property type="project" value="UniProtKB-EC"/>
</dbReference>
<evidence type="ECO:0000256" key="5">
    <source>
        <dbReference type="ARBA" id="ARBA00022679"/>
    </source>
</evidence>
<keyword evidence="9" id="KW-0067">ATP-binding</keyword>
<feature type="domain" description="Pyruvate kinase barrel" evidence="15">
    <location>
        <begin position="6"/>
        <end position="320"/>
    </location>
</feature>
<proteinExistence type="inferred from homology"/>
<dbReference type="InterPro" id="IPR011037">
    <property type="entry name" value="Pyrv_Knase-like_insert_dom_sf"/>
</dbReference>
<organism evidence="17 18">
    <name type="scientific">Rarispira pelagica</name>
    <dbReference type="NCBI Taxonomy" id="3141764"/>
    <lineage>
        <taxon>Bacteria</taxon>
        <taxon>Pseudomonadati</taxon>
        <taxon>Spirochaetota</taxon>
        <taxon>Spirochaetia</taxon>
        <taxon>Winmispirales</taxon>
        <taxon>Winmispiraceae</taxon>
        <taxon>Rarispira</taxon>
    </lineage>
</organism>
<evidence type="ECO:0000256" key="3">
    <source>
        <dbReference type="ARBA" id="ARBA00008663"/>
    </source>
</evidence>
<dbReference type="Pfam" id="PF00224">
    <property type="entry name" value="PK"/>
    <property type="match status" value="1"/>
</dbReference>
<evidence type="ECO:0000256" key="10">
    <source>
        <dbReference type="ARBA" id="ARBA00022842"/>
    </source>
</evidence>
<evidence type="ECO:0000256" key="4">
    <source>
        <dbReference type="ARBA" id="ARBA00012142"/>
    </source>
</evidence>
<dbReference type="SUPFAM" id="SSF52935">
    <property type="entry name" value="PK C-terminal domain-like"/>
    <property type="match status" value="1"/>
</dbReference>
<feature type="domain" description="Pyruvate kinase C-terminal" evidence="16">
    <location>
        <begin position="353"/>
        <end position="463"/>
    </location>
</feature>
<dbReference type="Gene3D" id="2.40.33.10">
    <property type="entry name" value="PK beta-barrel domain-like"/>
    <property type="match status" value="1"/>
</dbReference>
<keyword evidence="7" id="KW-0547">Nucleotide-binding</keyword>
<keyword evidence="6" id="KW-0479">Metal-binding</keyword>
<dbReference type="NCBIfam" id="NF004491">
    <property type="entry name" value="PRK05826.1"/>
    <property type="match status" value="1"/>
</dbReference>
<dbReference type="Pfam" id="PF02887">
    <property type="entry name" value="PK_C"/>
    <property type="match status" value="1"/>
</dbReference>
<sequence>MKSKKKNSKVIATISDMRCDYEFISTLIEEGVDAFRLNTAHQTPETSLKVVNAIREVSDRVAIILDTKGPEVRTVLSEPLEVSPGMIVAIGDCDTLPCIGTSYEGFVSEVPAGAVVLVDDGDIGLKVKEKRENALICEVENAGVIKNKKSVNVPNVHIGLPALTDKDREYIRFAVEHEIDYIAHSFVRNTEDVEELKSSIRDAGGSPDDIGIIAKIENREGVDNAEEIIKVVDGIMVARGDLGIEIPAEEVPAIQKRLIKICMEHAKPVITATQLLHSMIESPRPTRAEVTDIASAVLDGTDVLMLSGETAYGKYPVEAVSTMTKIAAKAEKTRPELAEHEIVGFTNPVRHFLAQTAMKASFRLPISAIIVHTHTGRTARIVSSFRGQTPVYVFCHDRKVARKLSLSYGIYPEVVDIPVSTDELVMDSVSLLLEKNLINSDDLILVLAGSPPLNSNSSNFIEINTASVYLEYKRGC</sequence>
<comment type="pathway">
    <text evidence="2 14">Carbohydrate degradation; glycolysis; pyruvate from D-glyceraldehyde 3-phosphate: step 5/5.</text>
</comment>
<keyword evidence="12 17" id="KW-0670">Pyruvate</keyword>
<keyword evidence="11 14" id="KW-0324">Glycolysis</keyword>
<dbReference type="InterPro" id="IPR036918">
    <property type="entry name" value="Pyrv_Knase_C_sf"/>
</dbReference>
<reference evidence="17 18" key="1">
    <citation type="submission" date="2024-03" db="EMBL/GenBank/DDBJ databases">
        <title>Ignisphaera cupida sp. nov., a hyperthermophilic hydrolytic archaeon from a hot spring of Kamchatka, and proposal of Ignisphaeraceae fam. nov.</title>
        <authorList>
            <person name="Podosokorskaya O.A."/>
            <person name="Elcheninov A.G."/>
            <person name="Maltseva A.I."/>
            <person name="Zayulina K.S."/>
            <person name="Novikov A."/>
            <person name="Merkel A.Y."/>
        </authorList>
    </citation>
    <scope>NUCLEOTIDE SEQUENCE [LARGE SCALE GENOMIC DNA]</scope>
    <source>
        <strain evidence="17 18">38H-sp</strain>
    </source>
</reference>
<evidence type="ECO:0000256" key="9">
    <source>
        <dbReference type="ARBA" id="ARBA00022840"/>
    </source>
</evidence>
<evidence type="ECO:0000256" key="11">
    <source>
        <dbReference type="ARBA" id="ARBA00023152"/>
    </source>
</evidence>
<dbReference type="EC" id="2.7.1.40" evidence="4 13"/>
<evidence type="ECO:0000256" key="7">
    <source>
        <dbReference type="ARBA" id="ARBA00022741"/>
    </source>
</evidence>
<comment type="catalytic activity">
    <reaction evidence="14">
        <text>pyruvate + ATP = phosphoenolpyruvate + ADP + H(+)</text>
        <dbReference type="Rhea" id="RHEA:18157"/>
        <dbReference type="ChEBI" id="CHEBI:15361"/>
        <dbReference type="ChEBI" id="CHEBI:15378"/>
        <dbReference type="ChEBI" id="CHEBI:30616"/>
        <dbReference type="ChEBI" id="CHEBI:58702"/>
        <dbReference type="ChEBI" id="CHEBI:456216"/>
        <dbReference type="EC" id="2.7.1.40"/>
    </reaction>
</comment>
<evidence type="ECO:0000256" key="2">
    <source>
        <dbReference type="ARBA" id="ARBA00004997"/>
    </source>
</evidence>
<keyword evidence="18" id="KW-1185">Reference proteome</keyword>
<dbReference type="SUPFAM" id="SSF50800">
    <property type="entry name" value="PK beta-barrel domain-like"/>
    <property type="match status" value="1"/>
</dbReference>
<protein>
    <recommendedName>
        <fullName evidence="4 13">Pyruvate kinase</fullName>
        <ecNumber evidence="4 13">2.7.1.40</ecNumber>
    </recommendedName>
</protein>
<dbReference type="RefSeq" id="WP_420068733.1">
    <property type="nucleotide sequence ID" value="NZ_JBCHKQ010000001.1"/>
</dbReference>
<evidence type="ECO:0000256" key="13">
    <source>
        <dbReference type="NCBIfam" id="TIGR01064"/>
    </source>
</evidence>
<dbReference type="PANTHER" id="PTHR11817">
    <property type="entry name" value="PYRUVATE KINASE"/>
    <property type="match status" value="1"/>
</dbReference>
<evidence type="ECO:0000259" key="16">
    <source>
        <dbReference type="Pfam" id="PF02887"/>
    </source>
</evidence>
<accession>A0ABU9U9E6</accession>
<dbReference type="EMBL" id="JBCHKQ010000001">
    <property type="protein sequence ID" value="MEM5947284.1"/>
    <property type="molecule type" value="Genomic_DNA"/>
</dbReference>
<evidence type="ECO:0000313" key="18">
    <source>
        <dbReference type="Proteomes" id="UP001466331"/>
    </source>
</evidence>
<dbReference type="GO" id="GO:0016301">
    <property type="term" value="F:kinase activity"/>
    <property type="evidence" value="ECO:0007669"/>
    <property type="project" value="UniProtKB-KW"/>
</dbReference>
<evidence type="ECO:0000256" key="6">
    <source>
        <dbReference type="ARBA" id="ARBA00022723"/>
    </source>
</evidence>
<gene>
    <name evidence="17" type="primary">pyk</name>
    <name evidence="17" type="ORF">WKV44_01880</name>
</gene>
<keyword evidence="10 14" id="KW-0460">Magnesium</keyword>
<dbReference type="Gene3D" id="3.40.1380.20">
    <property type="entry name" value="Pyruvate kinase, C-terminal domain"/>
    <property type="match status" value="1"/>
</dbReference>
<evidence type="ECO:0000259" key="15">
    <source>
        <dbReference type="Pfam" id="PF00224"/>
    </source>
</evidence>
<comment type="cofactor">
    <cofactor evidence="1">
        <name>K(+)</name>
        <dbReference type="ChEBI" id="CHEBI:29103"/>
    </cofactor>
</comment>
<dbReference type="InterPro" id="IPR015795">
    <property type="entry name" value="Pyrv_Knase_C"/>
</dbReference>
<keyword evidence="8 14" id="KW-0418">Kinase</keyword>
<dbReference type="InterPro" id="IPR015813">
    <property type="entry name" value="Pyrv/PenolPyrv_kinase-like_dom"/>
</dbReference>
<comment type="caution">
    <text evidence="17">The sequence shown here is derived from an EMBL/GenBank/DDBJ whole genome shotgun (WGS) entry which is preliminary data.</text>
</comment>
<dbReference type="PROSITE" id="PS00110">
    <property type="entry name" value="PYRUVATE_KINASE"/>
    <property type="match status" value="1"/>
</dbReference>
<dbReference type="NCBIfam" id="TIGR01064">
    <property type="entry name" value="pyruv_kin"/>
    <property type="match status" value="1"/>
</dbReference>
<evidence type="ECO:0000313" key="17">
    <source>
        <dbReference type="EMBL" id="MEM5947284.1"/>
    </source>
</evidence>
<dbReference type="InterPro" id="IPR040442">
    <property type="entry name" value="Pyrv_kinase-like_dom_sf"/>
</dbReference>
<dbReference type="NCBIfam" id="NF004978">
    <property type="entry name" value="PRK06354.1"/>
    <property type="match status" value="1"/>
</dbReference>
<dbReference type="InterPro" id="IPR015806">
    <property type="entry name" value="Pyrv_Knase_insert_dom_sf"/>
</dbReference>
<evidence type="ECO:0000256" key="14">
    <source>
        <dbReference type="RuleBase" id="RU000504"/>
    </source>
</evidence>
<dbReference type="Proteomes" id="UP001466331">
    <property type="component" value="Unassembled WGS sequence"/>
</dbReference>
<evidence type="ECO:0000256" key="12">
    <source>
        <dbReference type="ARBA" id="ARBA00023317"/>
    </source>
</evidence>
<evidence type="ECO:0000256" key="1">
    <source>
        <dbReference type="ARBA" id="ARBA00001958"/>
    </source>
</evidence>